<dbReference type="Pfam" id="PF06296">
    <property type="entry name" value="RelE"/>
    <property type="match status" value="1"/>
</dbReference>
<dbReference type="PATRIC" id="fig|272123.3.peg.4146"/>
<sequence length="120" mass="14103">MQNDSFLIKIDLTPEYQRNLKSLAKKYRKIRSDTQSFITELQKVHLLGDRLTGFDEDVYIYKARVKNSNIQKGKSAGYRVIYLLESETSILLLTIYSKSEQEDITDHDINSILDEFYKDE</sequence>
<dbReference type="RefSeq" id="WP_015215816.1">
    <property type="nucleotide sequence ID" value="NC_019771.1"/>
</dbReference>
<organism evidence="1 2">
    <name type="scientific">Anabaena cylindrica (strain ATCC 27899 / PCC 7122)</name>
    <dbReference type="NCBI Taxonomy" id="272123"/>
    <lineage>
        <taxon>Bacteria</taxon>
        <taxon>Bacillati</taxon>
        <taxon>Cyanobacteriota</taxon>
        <taxon>Cyanophyceae</taxon>
        <taxon>Nostocales</taxon>
        <taxon>Nostocaceae</taxon>
        <taxon>Anabaena</taxon>
    </lineage>
</organism>
<accession>K9ZLL3</accession>
<dbReference type="InterPro" id="IPR009387">
    <property type="entry name" value="HigB-2"/>
</dbReference>
<dbReference type="EMBL" id="CP003659">
    <property type="protein sequence ID" value="AFZ59195.1"/>
    <property type="molecule type" value="Genomic_DNA"/>
</dbReference>
<evidence type="ECO:0000313" key="2">
    <source>
        <dbReference type="Proteomes" id="UP000010474"/>
    </source>
</evidence>
<dbReference type="STRING" id="272123.Anacy_3816"/>
<dbReference type="HOGENOM" id="CLU_110687_2_0_3"/>
<dbReference type="Proteomes" id="UP000010474">
    <property type="component" value="Chromosome"/>
</dbReference>
<evidence type="ECO:0008006" key="3">
    <source>
        <dbReference type="Google" id="ProtNLM"/>
    </source>
</evidence>
<dbReference type="AlphaFoldDB" id="K9ZLL3"/>
<dbReference type="OrthoDB" id="197283at2"/>
<reference evidence="2" key="1">
    <citation type="journal article" date="2013" name="Proc. Natl. Acad. Sci. U.S.A.">
        <title>Improving the coverage of the cyanobacterial phylum using diversity-driven genome sequencing.</title>
        <authorList>
            <person name="Shih P.M."/>
            <person name="Wu D."/>
            <person name="Latifi A."/>
            <person name="Axen S.D."/>
            <person name="Fewer D.P."/>
            <person name="Talla E."/>
            <person name="Calteau A."/>
            <person name="Cai F."/>
            <person name="Tandeau de Marsac N."/>
            <person name="Rippka R."/>
            <person name="Herdman M."/>
            <person name="Sivonen K."/>
            <person name="Coursin T."/>
            <person name="Laurent T."/>
            <person name="Goodwin L."/>
            <person name="Nolan M."/>
            <person name="Davenport K.W."/>
            <person name="Han C.S."/>
            <person name="Rubin E.M."/>
            <person name="Eisen J.A."/>
            <person name="Woyke T."/>
            <person name="Gugger M."/>
            <person name="Kerfeld C.A."/>
        </authorList>
    </citation>
    <scope>NUCLEOTIDE SEQUENCE [LARGE SCALE GENOMIC DNA]</scope>
    <source>
        <strain evidence="2">ATCC 27899 / PCC 7122</strain>
    </source>
</reference>
<gene>
    <name evidence="1" type="ordered locus">Anacy_3816</name>
</gene>
<dbReference type="KEGG" id="acy:Anacy_3816"/>
<protein>
    <recommendedName>
        <fullName evidence="3">Addiction module antitoxin</fullName>
    </recommendedName>
</protein>
<proteinExistence type="predicted"/>
<keyword evidence="2" id="KW-1185">Reference proteome</keyword>
<name>K9ZLL3_ANACC</name>
<dbReference type="eggNOG" id="COG2026">
    <property type="taxonomic scope" value="Bacteria"/>
</dbReference>
<evidence type="ECO:0000313" key="1">
    <source>
        <dbReference type="EMBL" id="AFZ59195.1"/>
    </source>
</evidence>